<dbReference type="InterPro" id="IPR027413">
    <property type="entry name" value="GROEL-like_equatorial_sf"/>
</dbReference>
<dbReference type="NCBIfam" id="NF000592">
    <property type="entry name" value="PRK00013.1"/>
    <property type="match status" value="1"/>
</dbReference>
<dbReference type="InterPro" id="IPR027410">
    <property type="entry name" value="TCP-1-like_intermed_sf"/>
</dbReference>
<dbReference type="Pfam" id="PF00118">
    <property type="entry name" value="Cpn60_TCP1"/>
    <property type="match status" value="1"/>
</dbReference>
<evidence type="ECO:0000256" key="3">
    <source>
        <dbReference type="ARBA" id="ARBA00022840"/>
    </source>
</evidence>
<organism evidence="5">
    <name type="scientific">hydrothermal vent metagenome</name>
    <dbReference type="NCBI Taxonomy" id="652676"/>
    <lineage>
        <taxon>unclassified sequences</taxon>
        <taxon>metagenomes</taxon>
        <taxon>ecological metagenomes</taxon>
    </lineage>
</organism>
<dbReference type="PANTHER" id="PTHR45633">
    <property type="entry name" value="60 KDA HEAT SHOCK PROTEIN, MITOCHONDRIAL"/>
    <property type="match status" value="1"/>
</dbReference>
<dbReference type="NCBIfam" id="TIGR02348">
    <property type="entry name" value="GroEL"/>
    <property type="match status" value="1"/>
</dbReference>
<evidence type="ECO:0000313" key="5">
    <source>
        <dbReference type="EMBL" id="VAW23789.1"/>
    </source>
</evidence>
<name>A0A3B0UH18_9ZZZZ</name>
<dbReference type="GO" id="GO:0005524">
    <property type="term" value="F:ATP binding"/>
    <property type="evidence" value="ECO:0007669"/>
    <property type="project" value="UniProtKB-KW"/>
</dbReference>
<dbReference type="AlphaFoldDB" id="A0A3B0UH18"/>
<dbReference type="InterPro" id="IPR002423">
    <property type="entry name" value="Cpn60/GroEL/TCP-1"/>
</dbReference>
<dbReference type="NCBIfam" id="NF009488">
    <property type="entry name" value="PRK12850.1"/>
    <property type="match status" value="1"/>
</dbReference>
<evidence type="ECO:0000256" key="2">
    <source>
        <dbReference type="ARBA" id="ARBA00022741"/>
    </source>
</evidence>
<dbReference type="EMBL" id="UOER01000216">
    <property type="protein sequence ID" value="VAW23789.1"/>
    <property type="molecule type" value="Genomic_DNA"/>
</dbReference>
<keyword evidence="5" id="KW-0346">Stress response</keyword>
<dbReference type="NCBIfam" id="NF009487">
    <property type="entry name" value="PRK12849.1"/>
    <property type="match status" value="1"/>
</dbReference>
<gene>
    <name evidence="5" type="ORF">MNBD_BACTEROID04-220</name>
</gene>
<dbReference type="PROSITE" id="PS00296">
    <property type="entry name" value="CHAPERONINS_CPN60"/>
    <property type="match status" value="1"/>
</dbReference>
<accession>A0A3B0UH18</accession>
<dbReference type="GO" id="GO:0140662">
    <property type="term" value="F:ATP-dependent protein folding chaperone"/>
    <property type="evidence" value="ECO:0007669"/>
    <property type="project" value="InterPro"/>
</dbReference>
<dbReference type="InterPro" id="IPR027409">
    <property type="entry name" value="GroEL-like_apical_dom_sf"/>
</dbReference>
<keyword evidence="2" id="KW-0547">Nucleotide-binding</keyword>
<evidence type="ECO:0000256" key="4">
    <source>
        <dbReference type="ARBA" id="ARBA00023186"/>
    </source>
</evidence>
<keyword evidence="4" id="KW-0143">Chaperone</keyword>
<dbReference type="InterPro" id="IPR001844">
    <property type="entry name" value="Cpn60/GroEL"/>
</dbReference>
<feature type="non-terminal residue" evidence="5">
    <location>
        <position position="1"/>
    </location>
</feature>
<sequence>FDIEARDGLKRGVDALANAVKVTLGPKGRNVVIGKAFGGPIITKDGVTVAKEIELEDTLENMGAQMVKEVASRTNDLAGDGTTTATVLAQAIVKEGLKNVAAGANPLDLKRGIDKAVKAIVKNLQEQSEEVGNNSSKIKQVASISSNNDEVVGDLIAEAFQKVGKEGVITVEEAKGTSTYVDIVEGMQFDRGYLSPYFVTNADKMLTDLENPYILLFEKKITNLKDLLPILEPVAQSGKPLLVIAEDVEGEALATLVMNKLRGALKIAAVKAPGFGDRRKEMLEDIAILTGGTVIAEERGLTLEKTTLEMLGTAERVTIDKDNTTIVNGAGNADDIKARVTQIKAQIETTTSEYDKEKLQERLAKLAGGVAVLYVGAASEIEMKEKKDRVDDALHATRAAVEEGIVAGGGVALVRTKEVLKSITTDSLDEVTGIKILDRAIEEPLRQIVENAGGEGS</sequence>
<dbReference type="CDD" id="cd03344">
    <property type="entry name" value="GroEL"/>
    <property type="match status" value="1"/>
</dbReference>
<evidence type="ECO:0000256" key="1">
    <source>
        <dbReference type="ARBA" id="ARBA00006607"/>
    </source>
</evidence>
<dbReference type="Gene3D" id="1.10.560.10">
    <property type="entry name" value="GroEL-like equatorial domain"/>
    <property type="match status" value="1"/>
</dbReference>
<feature type="non-terminal residue" evidence="5">
    <location>
        <position position="457"/>
    </location>
</feature>
<dbReference type="NCBIfam" id="NF009489">
    <property type="entry name" value="PRK12851.1"/>
    <property type="match status" value="1"/>
</dbReference>
<dbReference type="Gene3D" id="3.30.260.10">
    <property type="entry name" value="TCP-1-like chaperonin intermediate domain"/>
    <property type="match status" value="1"/>
</dbReference>
<keyword evidence="3" id="KW-0067">ATP-binding</keyword>
<dbReference type="InterPro" id="IPR018370">
    <property type="entry name" value="Chaperonin_Cpn60_CS"/>
</dbReference>
<dbReference type="Gene3D" id="3.50.7.10">
    <property type="entry name" value="GroEL"/>
    <property type="match status" value="1"/>
</dbReference>
<dbReference type="GO" id="GO:0042026">
    <property type="term" value="P:protein refolding"/>
    <property type="evidence" value="ECO:0007669"/>
    <property type="project" value="InterPro"/>
</dbReference>
<protein>
    <submittedName>
        <fullName evidence="5">Heat shock protein 60 family chaperone GroEL</fullName>
    </submittedName>
</protein>
<comment type="similarity">
    <text evidence="1">Belongs to the chaperonin (HSP60) family.</text>
</comment>
<proteinExistence type="inferred from homology"/>
<dbReference type="SUPFAM" id="SSF52029">
    <property type="entry name" value="GroEL apical domain-like"/>
    <property type="match status" value="1"/>
</dbReference>
<dbReference type="SUPFAM" id="SSF48592">
    <property type="entry name" value="GroEL equatorial domain-like"/>
    <property type="match status" value="2"/>
</dbReference>
<dbReference type="FunFam" id="3.50.7.10:FF:000001">
    <property type="entry name" value="60 kDa chaperonin"/>
    <property type="match status" value="1"/>
</dbReference>
<reference evidence="5" key="1">
    <citation type="submission" date="2018-06" db="EMBL/GenBank/DDBJ databases">
        <authorList>
            <person name="Zhirakovskaya E."/>
        </authorList>
    </citation>
    <scope>NUCLEOTIDE SEQUENCE</scope>
</reference>
<dbReference type="PRINTS" id="PR00298">
    <property type="entry name" value="CHAPERONIN60"/>
</dbReference>